<reference evidence="3 5" key="1">
    <citation type="journal article" date="2017" name="Nature">
        <title>The sunflower genome provides insights into oil metabolism, flowering and Asterid evolution.</title>
        <authorList>
            <person name="Badouin H."/>
            <person name="Gouzy J."/>
            <person name="Grassa C.J."/>
            <person name="Murat F."/>
            <person name="Staton S.E."/>
            <person name="Cottret L."/>
            <person name="Lelandais-Briere C."/>
            <person name="Owens G.L."/>
            <person name="Carrere S."/>
            <person name="Mayjonade B."/>
            <person name="Legrand L."/>
            <person name="Gill N."/>
            <person name="Kane N.C."/>
            <person name="Bowers J.E."/>
            <person name="Hubner S."/>
            <person name="Bellec A."/>
            <person name="Berard A."/>
            <person name="Berges H."/>
            <person name="Blanchet N."/>
            <person name="Boniface M.C."/>
            <person name="Brunel D."/>
            <person name="Catrice O."/>
            <person name="Chaidir N."/>
            <person name="Claudel C."/>
            <person name="Donnadieu C."/>
            <person name="Faraut T."/>
            <person name="Fievet G."/>
            <person name="Helmstetter N."/>
            <person name="King M."/>
            <person name="Knapp S.J."/>
            <person name="Lai Z."/>
            <person name="Le Paslier M.C."/>
            <person name="Lippi Y."/>
            <person name="Lorenzon L."/>
            <person name="Mandel J.R."/>
            <person name="Marage G."/>
            <person name="Marchand G."/>
            <person name="Marquand E."/>
            <person name="Bret-Mestries E."/>
            <person name="Morien E."/>
            <person name="Nambeesan S."/>
            <person name="Nguyen T."/>
            <person name="Pegot-Espagnet P."/>
            <person name="Pouilly N."/>
            <person name="Raftis F."/>
            <person name="Sallet E."/>
            <person name="Schiex T."/>
            <person name="Thomas J."/>
            <person name="Vandecasteele C."/>
            <person name="Vares D."/>
            <person name="Vear F."/>
            <person name="Vautrin S."/>
            <person name="Crespi M."/>
            <person name="Mangin B."/>
            <person name="Burke J.M."/>
            <person name="Salse J."/>
            <person name="Munos S."/>
            <person name="Vincourt P."/>
            <person name="Rieseberg L.H."/>
            <person name="Langlade N.B."/>
        </authorList>
    </citation>
    <scope>NUCLEOTIDE SEQUENCE [LARGE SCALE GENOMIC DNA]</scope>
    <source>
        <strain evidence="5">cv. SF193</strain>
        <tissue evidence="3">Leaves</tissue>
    </source>
</reference>
<organism evidence="4 5">
    <name type="scientific">Helianthus annuus</name>
    <name type="common">Common sunflower</name>
    <dbReference type="NCBI Taxonomy" id="4232"/>
    <lineage>
        <taxon>Eukaryota</taxon>
        <taxon>Viridiplantae</taxon>
        <taxon>Streptophyta</taxon>
        <taxon>Embryophyta</taxon>
        <taxon>Tracheophyta</taxon>
        <taxon>Spermatophyta</taxon>
        <taxon>Magnoliopsida</taxon>
        <taxon>eudicotyledons</taxon>
        <taxon>Gunneridae</taxon>
        <taxon>Pentapetalae</taxon>
        <taxon>asterids</taxon>
        <taxon>campanulids</taxon>
        <taxon>Asterales</taxon>
        <taxon>Asteraceae</taxon>
        <taxon>Asteroideae</taxon>
        <taxon>Heliantheae alliance</taxon>
        <taxon>Heliantheae</taxon>
        <taxon>Helianthus</taxon>
    </lineage>
</organism>
<dbReference type="GO" id="GO:1990228">
    <property type="term" value="C:sulfurtransferase complex"/>
    <property type="evidence" value="ECO:0000318"/>
    <property type="project" value="GO_Central"/>
</dbReference>
<dbReference type="EMBL" id="CM007906">
    <property type="protein sequence ID" value="OTF87707.1"/>
    <property type="molecule type" value="Genomic_DNA"/>
</dbReference>
<dbReference type="Gramene" id="mRNA:HanXRQr2_Chr17g0823291">
    <property type="protein sequence ID" value="CDS:HanXRQr2_Chr17g0823291.1"/>
    <property type="gene ID" value="HanXRQr2_Chr17g0823291"/>
</dbReference>
<evidence type="ECO:0000313" key="5">
    <source>
        <dbReference type="Proteomes" id="UP000215914"/>
    </source>
</evidence>
<feature type="domain" description="Fe-S metabolism associated" evidence="2">
    <location>
        <begin position="74"/>
        <end position="169"/>
    </location>
</feature>
<dbReference type="GO" id="GO:0097163">
    <property type="term" value="F:sulfur carrier activity"/>
    <property type="evidence" value="ECO:0000318"/>
    <property type="project" value="GO_Central"/>
</dbReference>
<dbReference type="Pfam" id="PF02657">
    <property type="entry name" value="SufE"/>
    <property type="match status" value="1"/>
</dbReference>
<evidence type="ECO:0000313" key="4">
    <source>
        <dbReference type="EMBL" id="OTF87707.1"/>
    </source>
</evidence>
<dbReference type="PANTHER" id="PTHR43597:SF5">
    <property type="entry name" value="SUFE-LIKE PROTEIN 2, CHLOROPLASTIC"/>
    <property type="match status" value="1"/>
</dbReference>
<reference evidence="3" key="3">
    <citation type="submission" date="2020-06" db="EMBL/GenBank/DDBJ databases">
        <title>Helianthus annuus Genome sequencing and assembly Release 2.</title>
        <authorList>
            <person name="Gouzy J."/>
            <person name="Langlade N."/>
            <person name="Munos S."/>
        </authorList>
    </citation>
    <scope>NUCLEOTIDE SEQUENCE</scope>
    <source>
        <tissue evidence="3">Leaves</tissue>
    </source>
</reference>
<comment type="similarity">
    <text evidence="1">Belongs to the SufE family.</text>
</comment>
<dbReference type="GO" id="GO:0008047">
    <property type="term" value="F:enzyme activator activity"/>
    <property type="evidence" value="ECO:0000318"/>
    <property type="project" value="GO_Central"/>
</dbReference>
<accession>A0A251RTU4</accession>
<reference evidence="4" key="2">
    <citation type="submission" date="2017-02" db="EMBL/GenBank/DDBJ databases">
        <title>Sunflower complete genome.</title>
        <authorList>
            <person name="Langlade N."/>
            <person name="Munos S."/>
        </authorList>
    </citation>
    <scope>NUCLEOTIDE SEQUENCE [LARGE SCALE GENOMIC DNA]</scope>
    <source>
        <tissue evidence="4">Leaves</tissue>
    </source>
</reference>
<name>A0A251RTU4_HELAN</name>
<keyword evidence="5" id="KW-1185">Reference proteome</keyword>
<evidence type="ECO:0000259" key="2">
    <source>
        <dbReference type="Pfam" id="PF02657"/>
    </source>
</evidence>
<dbReference type="EMBL" id="MNCJ02000332">
    <property type="protein sequence ID" value="KAF5757155.1"/>
    <property type="molecule type" value="Genomic_DNA"/>
</dbReference>
<evidence type="ECO:0000256" key="1">
    <source>
        <dbReference type="ARBA" id="ARBA00010282"/>
    </source>
</evidence>
<protein>
    <submittedName>
        <fullName evidence="3 4">Fe-S metabolism associated domain, SufE</fullName>
    </submittedName>
</protein>
<dbReference type="AlphaFoldDB" id="A0A251RTU4"/>
<dbReference type="PANTHER" id="PTHR43597">
    <property type="entry name" value="SULFUR ACCEPTOR PROTEIN CSDE"/>
    <property type="match status" value="1"/>
</dbReference>
<dbReference type="STRING" id="4232.A0A251RTU4"/>
<dbReference type="InParanoid" id="A0A251RTU4"/>
<dbReference type="Gene3D" id="3.90.1010.10">
    <property type="match status" value="1"/>
</dbReference>
<proteinExistence type="inferred from homology"/>
<sequence length="186" mass="20498">MTPFNKYITLLKTCSIDDDDTRLRLPLFKPVNFDILPSSPPISISTNPRSTISCSVVTVTPVTFANSKLQTLTAEFNSISEPIDRVKRLIQYASQLPQLDDSVRVPANRVMGCMAQVWLDVRMDLDEMMRVLADSDSEITKGFCSCLISVLDGATPEEVLGMKTEDLGDLNVAGLHGTKVDSRVNT</sequence>
<gene>
    <name evidence="4" type="ORF">HannXRQ_Chr17g0564841</name>
    <name evidence="3" type="ORF">HanXRQr2_Chr17g0823291</name>
</gene>
<dbReference type="SUPFAM" id="SSF82649">
    <property type="entry name" value="SufE/NifU"/>
    <property type="match status" value="1"/>
</dbReference>
<dbReference type="InterPro" id="IPR003808">
    <property type="entry name" value="Fe-S_metab-assoc_dom"/>
</dbReference>
<evidence type="ECO:0000313" key="3">
    <source>
        <dbReference type="EMBL" id="KAF5757155.1"/>
    </source>
</evidence>
<dbReference type="Proteomes" id="UP000215914">
    <property type="component" value="Chromosome 17"/>
</dbReference>